<dbReference type="RefSeq" id="WP_300647234.1">
    <property type="nucleotide sequence ID" value="NZ_BAABKD010000002.1"/>
</dbReference>
<dbReference type="InterPro" id="IPR012772">
    <property type="entry name" value="Ectoine_EctA"/>
</dbReference>
<name>A0ABP9LZ00_9BURK</name>
<dbReference type="InterPro" id="IPR000182">
    <property type="entry name" value="GNAT_dom"/>
</dbReference>
<dbReference type="EC" id="2.3.1.178" evidence="3 8"/>
<evidence type="ECO:0000313" key="11">
    <source>
        <dbReference type="Proteomes" id="UP001500227"/>
    </source>
</evidence>
<evidence type="ECO:0000256" key="7">
    <source>
        <dbReference type="ARBA" id="ARBA00048924"/>
    </source>
</evidence>
<reference evidence="11" key="1">
    <citation type="journal article" date="2019" name="Int. J. Syst. Evol. Microbiol.">
        <title>The Global Catalogue of Microorganisms (GCM) 10K type strain sequencing project: providing services to taxonomists for standard genome sequencing and annotation.</title>
        <authorList>
            <consortium name="The Broad Institute Genomics Platform"/>
            <consortium name="The Broad Institute Genome Sequencing Center for Infectious Disease"/>
            <person name="Wu L."/>
            <person name="Ma J."/>
        </authorList>
    </citation>
    <scope>NUCLEOTIDE SEQUENCE [LARGE SCALE GENOMIC DNA]</scope>
    <source>
        <strain evidence="11">JCM 18423</strain>
    </source>
</reference>
<dbReference type="SUPFAM" id="SSF55729">
    <property type="entry name" value="Acyl-CoA N-acyltransferases (Nat)"/>
    <property type="match status" value="1"/>
</dbReference>
<dbReference type="CDD" id="cd04301">
    <property type="entry name" value="NAT_SF"/>
    <property type="match status" value="1"/>
</dbReference>
<dbReference type="Gene3D" id="3.40.630.30">
    <property type="match status" value="1"/>
</dbReference>
<comment type="catalytic activity">
    <reaction evidence="7 8">
        <text>L-2,4-diaminobutanoate + acetyl-CoA = (2S)-4-acetamido-2-aminobutanoate + CoA + H(+)</text>
        <dbReference type="Rhea" id="RHEA:16901"/>
        <dbReference type="ChEBI" id="CHEBI:15378"/>
        <dbReference type="ChEBI" id="CHEBI:57287"/>
        <dbReference type="ChEBI" id="CHEBI:57288"/>
        <dbReference type="ChEBI" id="CHEBI:58761"/>
        <dbReference type="ChEBI" id="CHEBI:58929"/>
        <dbReference type="EC" id="2.3.1.178"/>
    </reaction>
</comment>
<evidence type="ECO:0000256" key="1">
    <source>
        <dbReference type="ARBA" id="ARBA00004978"/>
    </source>
</evidence>
<evidence type="ECO:0000313" key="10">
    <source>
        <dbReference type="EMBL" id="GAA5086380.1"/>
    </source>
</evidence>
<evidence type="ECO:0000256" key="2">
    <source>
        <dbReference type="ARBA" id="ARBA00010712"/>
    </source>
</evidence>
<dbReference type="InterPro" id="IPR016181">
    <property type="entry name" value="Acyl_CoA_acyltransferase"/>
</dbReference>
<keyword evidence="5 8" id="KW-0808">Transferase</keyword>
<comment type="similarity">
    <text evidence="2 8">Belongs to the acetyltransferase family. EctA subfamily.</text>
</comment>
<keyword evidence="11" id="KW-1185">Reference proteome</keyword>
<evidence type="ECO:0000256" key="3">
    <source>
        <dbReference type="ARBA" id="ARBA00012355"/>
    </source>
</evidence>
<comment type="pathway">
    <text evidence="1 8">Amine and polyamine biosynthesis; ectoine biosynthesis; L-ectoine from L-aspartate 4-semialdehyde: step 2/3.</text>
</comment>
<dbReference type="Pfam" id="PF00583">
    <property type="entry name" value="Acetyltransf_1"/>
    <property type="match status" value="1"/>
</dbReference>
<evidence type="ECO:0000256" key="6">
    <source>
        <dbReference type="ARBA" id="ARBA00023315"/>
    </source>
</evidence>
<dbReference type="NCBIfam" id="TIGR02406">
    <property type="entry name" value="ectoine_EctA"/>
    <property type="match status" value="1"/>
</dbReference>
<dbReference type="EMBL" id="BAABKD010000002">
    <property type="protein sequence ID" value="GAA5086380.1"/>
    <property type="molecule type" value="Genomic_DNA"/>
</dbReference>
<evidence type="ECO:0000256" key="5">
    <source>
        <dbReference type="ARBA" id="ARBA00022679"/>
    </source>
</evidence>
<feature type="domain" description="N-acetyltransferase" evidence="9">
    <location>
        <begin position="17"/>
        <end position="164"/>
    </location>
</feature>
<proteinExistence type="inferred from homology"/>
<comment type="function">
    <text evidence="8">Catalyzes the acetylation of L-2,4-diaminobutyrate (DABA) to gamma-N-acetyl-alpha,gamma-diaminobutyric acid (ADABA) with acetyl coenzyme A.</text>
</comment>
<sequence>MIISDPLISSDPDDSPIQFRAPTSEDGIAIQQLIEHCPPLDRNSTYLYLLLCTHFAESCVVAYDKQKLIGFISAYGLPQDSDTLFIWQVAVAKSARGKQLASRMLEHLLQRPHLAHIRYLQTTVDPENLASRRVFEKIAQHYHTSIDETPFFESHHFIEPQEEPLLHIGPLR</sequence>
<organism evidence="10 11">
    <name type="scientific">Paenalcaligenes hermetiae</name>
    <dbReference type="NCBI Taxonomy" id="1157987"/>
    <lineage>
        <taxon>Bacteria</taxon>
        <taxon>Pseudomonadati</taxon>
        <taxon>Pseudomonadota</taxon>
        <taxon>Betaproteobacteria</taxon>
        <taxon>Burkholderiales</taxon>
        <taxon>Alcaligenaceae</taxon>
        <taxon>Paenalcaligenes</taxon>
    </lineage>
</organism>
<dbReference type="Proteomes" id="UP001500227">
    <property type="component" value="Unassembled WGS sequence"/>
</dbReference>
<accession>A0ABP9LZ00</accession>
<gene>
    <name evidence="8 10" type="primary">ectA</name>
    <name evidence="10" type="ORF">GCM10023337_06000</name>
</gene>
<keyword evidence="6 8" id="KW-0012">Acyltransferase</keyword>
<protein>
    <recommendedName>
        <fullName evidence="4 8">L-2,4-diaminobutyric acid acetyltransferase</fullName>
        <shortName evidence="8">DABA acetyltransferase</shortName>
        <ecNumber evidence="3 8">2.3.1.178</ecNumber>
    </recommendedName>
</protein>
<evidence type="ECO:0000259" key="9">
    <source>
        <dbReference type="PROSITE" id="PS51186"/>
    </source>
</evidence>
<evidence type="ECO:0000256" key="8">
    <source>
        <dbReference type="RuleBase" id="RU365045"/>
    </source>
</evidence>
<evidence type="ECO:0000256" key="4">
    <source>
        <dbReference type="ARBA" id="ARBA00017935"/>
    </source>
</evidence>
<dbReference type="PROSITE" id="PS51186">
    <property type="entry name" value="GNAT"/>
    <property type="match status" value="1"/>
</dbReference>
<comment type="caution">
    <text evidence="10">The sequence shown here is derived from an EMBL/GenBank/DDBJ whole genome shotgun (WGS) entry which is preliminary data.</text>
</comment>